<keyword evidence="3" id="KW-1185">Reference proteome</keyword>
<dbReference type="RefSeq" id="WP_151699079.1">
    <property type="nucleotide sequence ID" value="NZ_CP031223.1"/>
</dbReference>
<dbReference type="OrthoDB" id="9788881at2"/>
<dbReference type="PANTHER" id="PTHR34322">
    <property type="entry name" value="TRANSPOSASE, Y1_TNP DOMAIN-CONTAINING"/>
    <property type="match status" value="1"/>
</dbReference>
<dbReference type="SMART" id="SM01321">
    <property type="entry name" value="Y1_Tnp"/>
    <property type="match status" value="1"/>
</dbReference>
<organism evidence="2 3">
    <name type="scientific">Psychrobacillus glaciei</name>
    <dbReference type="NCBI Taxonomy" id="2283160"/>
    <lineage>
        <taxon>Bacteria</taxon>
        <taxon>Bacillati</taxon>
        <taxon>Bacillota</taxon>
        <taxon>Bacilli</taxon>
        <taxon>Bacillales</taxon>
        <taxon>Bacillaceae</taxon>
        <taxon>Psychrobacillus</taxon>
    </lineage>
</organism>
<dbReference type="KEGG" id="psyo:PB01_04490"/>
<accession>A0A5J6SJM8</accession>
<reference evidence="2 3" key="1">
    <citation type="submission" date="2018-07" db="EMBL/GenBank/DDBJ databases">
        <title>Complete genome sequence of Psychrobacillus sp. PB01, isolated from iceberg, and comparative genome analysis of Psychrobacillus strains.</title>
        <authorList>
            <person name="Lee P.C."/>
        </authorList>
    </citation>
    <scope>NUCLEOTIDE SEQUENCE [LARGE SCALE GENOMIC DNA]</scope>
    <source>
        <strain evidence="2 3">PB01</strain>
    </source>
</reference>
<dbReference type="InterPro" id="IPR002686">
    <property type="entry name" value="Transposase_17"/>
</dbReference>
<dbReference type="Proteomes" id="UP000325517">
    <property type="component" value="Chromosome"/>
</dbReference>
<evidence type="ECO:0000259" key="1">
    <source>
        <dbReference type="SMART" id="SM01321"/>
    </source>
</evidence>
<evidence type="ECO:0000313" key="2">
    <source>
        <dbReference type="EMBL" id="QFF98135.1"/>
    </source>
</evidence>
<proteinExistence type="predicted"/>
<name>A0A5J6SJM8_9BACI</name>
<dbReference type="Pfam" id="PF01797">
    <property type="entry name" value="Y1_Tnp"/>
    <property type="match status" value="1"/>
</dbReference>
<dbReference type="AlphaFoldDB" id="A0A5J6SJM8"/>
<sequence>MGRMRRIWQPEIYYHVTMRGNNRQNIFLNDGDFALFFRALYKANSKYPFTIIAYCVMNNHYHLLIRSPEVPLSNIMSIVNKRYSECFKRKYNFNGQLYETRYFASMVSDPISLLNVSSYIHQNPINTKGIIADKMENYCYSSYKYYVQEKESPYPFLNTKLLPSIIATYPEIKDSDYCSYCENFRLPMEEEKSTQSQGVLT</sequence>
<gene>
    <name evidence="2" type="ORF">PB01_04490</name>
</gene>
<dbReference type="GO" id="GO:0003677">
    <property type="term" value="F:DNA binding"/>
    <property type="evidence" value="ECO:0007669"/>
    <property type="project" value="InterPro"/>
</dbReference>
<feature type="domain" description="Transposase IS200-like" evidence="1">
    <location>
        <begin position="9"/>
        <end position="123"/>
    </location>
</feature>
<dbReference type="PANTHER" id="PTHR34322:SF2">
    <property type="entry name" value="TRANSPOSASE IS200-LIKE DOMAIN-CONTAINING PROTEIN"/>
    <property type="match status" value="1"/>
</dbReference>
<evidence type="ECO:0000313" key="3">
    <source>
        <dbReference type="Proteomes" id="UP000325517"/>
    </source>
</evidence>
<protein>
    <submittedName>
        <fullName evidence="2">Transposase</fullName>
    </submittedName>
</protein>
<dbReference type="Gene3D" id="3.30.70.1290">
    <property type="entry name" value="Transposase IS200-like"/>
    <property type="match status" value="1"/>
</dbReference>
<dbReference type="SUPFAM" id="SSF143422">
    <property type="entry name" value="Transposase IS200-like"/>
    <property type="match status" value="1"/>
</dbReference>
<dbReference type="InterPro" id="IPR036515">
    <property type="entry name" value="Transposase_17_sf"/>
</dbReference>
<dbReference type="GO" id="GO:0006313">
    <property type="term" value="P:DNA transposition"/>
    <property type="evidence" value="ECO:0007669"/>
    <property type="project" value="InterPro"/>
</dbReference>
<dbReference type="GO" id="GO:0004803">
    <property type="term" value="F:transposase activity"/>
    <property type="evidence" value="ECO:0007669"/>
    <property type="project" value="InterPro"/>
</dbReference>
<dbReference type="EMBL" id="CP031223">
    <property type="protein sequence ID" value="QFF98135.1"/>
    <property type="molecule type" value="Genomic_DNA"/>
</dbReference>